<keyword evidence="2" id="KW-0732">Signal</keyword>
<dbReference type="EMBL" id="JAADJZ010000009">
    <property type="protein sequence ID" value="KAF2872705.1"/>
    <property type="molecule type" value="Genomic_DNA"/>
</dbReference>
<keyword evidence="4" id="KW-1185">Reference proteome</keyword>
<feature type="compositionally biased region" description="Basic and acidic residues" evidence="1">
    <location>
        <begin position="112"/>
        <end position="123"/>
    </location>
</feature>
<evidence type="ECO:0000256" key="1">
    <source>
        <dbReference type="SAM" id="MobiDB-lite"/>
    </source>
</evidence>
<protein>
    <submittedName>
        <fullName evidence="3">Uncharacterized protein</fullName>
    </submittedName>
</protein>
<accession>A0A7C8MQR6</accession>
<evidence type="ECO:0000256" key="2">
    <source>
        <dbReference type="SAM" id="SignalP"/>
    </source>
</evidence>
<sequence length="162" mass="16943">MLLPLPLIFPLILFPALTHTIPSPPLVPPSSIHLMPHNTLFLRQLSSLQTFTAALGGTSAPPITDSGDAQRPFEVDGDTFTDFAAAAQRSCDRQFDGCQRGANGSGGGGGEGVKECEGQRDECNSAQQSAPVKDFQGGGAVVASTNIGPDPEFPDYDLICEA</sequence>
<evidence type="ECO:0000313" key="4">
    <source>
        <dbReference type="Proteomes" id="UP000481861"/>
    </source>
</evidence>
<comment type="caution">
    <text evidence="3">The sequence shown here is derived from an EMBL/GenBank/DDBJ whole genome shotgun (WGS) entry which is preliminary data.</text>
</comment>
<gene>
    <name evidence="3" type="ORF">BDV95DRAFT_606290</name>
</gene>
<feature type="chain" id="PRO_5028983184" evidence="2">
    <location>
        <begin position="19"/>
        <end position="162"/>
    </location>
</feature>
<dbReference type="AlphaFoldDB" id="A0A7C8MQR6"/>
<reference evidence="3 4" key="1">
    <citation type="submission" date="2020-01" db="EMBL/GenBank/DDBJ databases">
        <authorList>
            <consortium name="DOE Joint Genome Institute"/>
            <person name="Haridas S."/>
            <person name="Albert R."/>
            <person name="Binder M."/>
            <person name="Bloem J."/>
            <person name="Labutti K."/>
            <person name="Salamov A."/>
            <person name="Andreopoulos B."/>
            <person name="Baker S.E."/>
            <person name="Barry K."/>
            <person name="Bills G."/>
            <person name="Bluhm B.H."/>
            <person name="Cannon C."/>
            <person name="Castanera R."/>
            <person name="Culley D.E."/>
            <person name="Daum C."/>
            <person name="Ezra D."/>
            <person name="Gonzalez J.B."/>
            <person name="Henrissat B."/>
            <person name="Kuo A."/>
            <person name="Liang C."/>
            <person name="Lipzen A."/>
            <person name="Lutzoni F."/>
            <person name="Magnuson J."/>
            <person name="Mondo S."/>
            <person name="Nolan M."/>
            <person name="Ohm R."/>
            <person name="Pangilinan J."/>
            <person name="Park H.-J.H."/>
            <person name="Ramirez L."/>
            <person name="Alfaro M."/>
            <person name="Sun H."/>
            <person name="Tritt A."/>
            <person name="Yoshinaga Y."/>
            <person name="Zwiers L.-H.L."/>
            <person name="Turgeon B.G."/>
            <person name="Goodwin S.B."/>
            <person name="Spatafora J.W."/>
            <person name="Crous P.W."/>
            <person name="Grigoriev I.V."/>
        </authorList>
    </citation>
    <scope>NUCLEOTIDE SEQUENCE [LARGE SCALE GENOMIC DNA]</scope>
    <source>
        <strain evidence="3 4">CBS 611.86</strain>
    </source>
</reference>
<proteinExistence type="predicted"/>
<evidence type="ECO:0000313" key="3">
    <source>
        <dbReference type="EMBL" id="KAF2872705.1"/>
    </source>
</evidence>
<dbReference type="OrthoDB" id="2507450at2759"/>
<feature type="signal peptide" evidence="2">
    <location>
        <begin position="1"/>
        <end position="18"/>
    </location>
</feature>
<organism evidence="3 4">
    <name type="scientific">Massariosphaeria phaeospora</name>
    <dbReference type="NCBI Taxonomy" id="100035"/>
    <lineage>
        <taxon>Eukaryota</taxon>
        <taxon>Fungi</taxon>
        <taxon>Dikarya</taxon>
        <taxon>Ascomycota</taxon>
        <taxon>Pezizomycotina</taxon>
        <taxon>Dothideomycetes</taxon>
        <taxon>Pleosporomycetidae</taxon>
        <taxon>Pleosporales</taxon>
        <taxon>Pleosporales incertae sedis</taxon>
        <taxon>Massariosphaeria</taxon>
    </lineage>
</organism>
<feature type="region of interest" description="Disordered" evidence="1">
    <location>
        <begin position="101"/>
        <end position="156"/>
    </location>
</feature>
<dbReference type="Proteomes" id="UP000481861">
    <property type="component" value="Unassembled WGS sequence"/>
</dbReference>
<name>A0A7C8MQR6_9PLEO</name>